<dbReference type="SMART" id="SM00283">
    <property type="entry name" value="MA"/>
    <property type="match status" value="1"/>
</dbReference>
<dbReference type="Gene3D" id="1.10.287.950">
    <property type="entry name" value="Methyl-accepting chemotaxis protein"/>
    <property type="match status" value="1"/>
</dbReference>
<reference evidence="6" key="1">
    <citation type="submission" date="2018-08" db="EMBL/GenBank/DDBJ databases">
        <authorList>
            <person name="Chevrot R."/>
        </authorList>
    </citation>
    <scope>NUCLEOTIDE SEQUENCE [LARGE SCALE GENOMIC DNA]</scope>
</reference>
<dbReference type="Pfam" id="PF11563">
    <property type="entry name" value="Protoglobin"/>
    <property type="match status" value="1"/>
</dbReference>
<dbReference type="RefSeq" id="WP_138187602.1">
    <property type="nucleotide sequence ID" value="NZ_LS992241.1"/>
</dbReference>
<dbReference type="Gene3D" id="1.10.490.10">
    <property type="entry name" value="Globins"/>
    <property type="match status" value="1"/>
</dbReference>
<dbReference type="EMBL" id="LS992241">
    <property type="protein sequence ID" value="SYX85732.1"/>
    <property type="molecule type" value="Genomic_DNA"/>
</dbReference>
<dbReference type="GO" id="GO:0019825">
    <property type="term" value="F:oxygen binding"/>
    <property type="evidence" value="ECO:0007669"/>
    <property type="project" value="InterPro"/>
</dbReference>
<dbReference type="Proteomes" id="UP000304148">
    <property type="component" value="Chromosome"/>
</dbReference>
<dbReference type="PANTHER" id="PTHR32089">
    <property type="entry name" value="METHYL-ACCEPTING CHEMOTAXIS PROTEIN MCPB"/>
    <property type="match status" value="1"/>
</dbReference>
<dbReference type="InterPro" id="IPR039379">
    <property type="entry name" value="Protoglobin_sensor_dom"/>
</dbReference>
<sequence length="582" mass="66537">MNSVILRKPMLPHSITESDIVVLDSLRTKMNFLQITSKDAECLRRLAPYMEKYAEAITDRHYDLLFGLPEMKRMIDQHSTRARLKGTFIAYLQSIPQVAFDEEYVRMRERIGQVHSRIQLEPEWFIASFLRVYEYLVPIIVNDFRSNDASAILMALHRIVMLDAQIVLESYQSATEYRLMDNNSDIMEMLIQSDGLHTLLIAAERSLQDVLDIQAATEQLTASIEEVSVQTADSATNTVNMIAALQENRKIVEETIEGFEKMNDLFLDTRSRFDQLQRSMQKLTDVVQLIDTVAGETQLLALNASIEAARAGEDGRGFAVVAGEVRKLSDQTKQAVHDVYDVIESIQGMATAVQKRTRDMSEQMDIQHHKNKSAFEQLDRMMQSVEEVGSSEDAIASIVEQQADATQEITASMTGIVKNTEEMMSMAKATGQHLYTTSQSVETLRKQSLEWFRHIDDAQWIRIMKTDHLLWKWCTYNRLLGFDESDPAVMEDFHQCRLGKWIATEQQRSDSPVAHLPLFKDMVGQHEVLHRLAGEAARQMDNGSRDAATVSYRRMNEISQQLLAQLDELRSQLERRPAKQHA</sequence>
<dbReference type="Pfam" id="PF00015">
    <property type="entry name" value="MCPsignal"/>
    <property type="match status" value="1"/>
</dbReference>
<evidence type="ECO:0000256" key="1">
    <source>
        <dbReference type="ARBA" id="ARBA00023224"/>
    </source>
</evidence>
<proteinExistence type="inferred from homology"/>
<dbReference type="Gene3D" id="1.20.120.30">
    <property type="entry name" value="Aspartate receptor, ligand-binding domain"/>
    <property type="match status" value="1"/>
</dbReference>
<evidence type="ECO:0000256" key="3">
    <source>
        <dbReference type="PROSITE-ProRule" id="PRU00284"/>
    </source>
</evidence>
<dbReference type="PRINTS" id="PR00260">
    <property type="entry name" value="CHEMTRNSDUCR"/>
</dbReference>
<dbReference type="Pfam" id="PF13682">
    <property type="entry name" value="CZB"/>
    <property type="match status" value="1"/>
</dbReference>
<evidence type="ECO:0000259" key="4">
    <source>
        <dbReference type="PROSITE" id="PS50111"/>
    </source>
</evidence>
<dbReference type="GO" id="GO:0020037">
    <property type="term" value="F:heme binding"/>
    <property type="evidence" value="ECO:0007669"/>
    <property type="project" value="InterPro"/>
</dbReference>
<accession>A0A383RGM0</accession>
<evidence type="ECO:0000313" key="5">
    <source>
        <dbReference type="EMBL" id="SYX85732.1"/>
    </source>
</evidence>
<dbReference type="SUPFAM" id="SSF58104">
    <property type="entry name" value="Methyl-accepting chemotaxis protein (MCP) signaling domain"/>
    <property type="match status" value="1"/>
</dbReference>
<dbReference type="PROSITE" id="PS50111">
    <property type="entry name" value="CHEMOTAXIS_TRANSDUC_2"/>
    <property type="match status" value="1"/>
</dbReference>
<dbReference type="InterPro" id="IPR009050">
    <property type="entry name" value="Globin-like_sf"/>
</dbReference>
<dbReference type="GO" id="GO:0007165">
    <property type="term" value="P:signal transduction"/>
    <property type="evidence" value="ECO:0007669"/>
    <property type="project" value="UniProtKB-KW"/>
</dbReference>
<protein>
    <submittedName>
        <fullName evidence="5">Heme transporter CcmD</fullName>
    </submittedName>
</protein>
<dbReference type="GO" id="GO:0006935">
    <property type="term" value="P:chemotaxis"/>
    <property type="evidence" value="ECO:0007669"/>
    <property type="project" value="InterPro"/>
</dbReference>
<gene>
    <name evidence="5" type="ORF">PBLR_14154</name>
</gene>
<dbReference type="InterPro" id="IPR012292">
    <property type="entry name" value="Globin/Proto"/>
</dbReference>
<dbReference type="InterPro" id="IPR004089">
    <property type="entry name" value="MCPsignal_dom"/>
</dbReference>
<dbReference type="InterPro" id="IPR044398">
    <property type="entry name" value="Globin-sensor_dom"/>
</dbReference>
<dbReference type="CDD" id="cd01068">
    <property type="entry name" value="globin_sensor"/>
    <property type="match status" value="1"/>
</dbReference>
<dbReference type="GO" id="GO:0016020">
    <property type="term" value="C:membrane"/>
    <property type="evidence" value="ECO:0007669"/>
    <property type="project" value="InterPro"/>
</dbReference>
<evidence type="ECO:0000313" key="6">
    <source>
        <dbReference type="Proteomes" id="UP000304148"/>
    </source>
</evidence>
<dbReference type="SUPFAM" id="SSF46458">
    <property type="entry name" value="Globin-like"/>
    <property type="match status" value="1"/>
</dbReference>
<dbReference type="InterPro" id="IPR025991">
    <property type="entry name" value="Chemoreceptor_zinc-bind_dom"/>
</dbReference>
<dbReference type="InterPro" id="IPR004090">
    <property type="entry name" value="Chemotax_Me-accpt_rcpt"/>
</dbReference>
<organism evidence="5 6">
    <name type="scientific">Paenibacillus alvei</name>
    <name type="common">Bacillus alvei</name>
    <dbReference type="NCBI Taxonomy" id="44250"/>
    <lineage>
        <taxon>Bacteria</taxon>
        <taxon>Bacillati</taxon>
        <taxon>Bacillota</taxon>
        <taxon>Bacilli</taxon>
        <taxon>Bacillales</taxon>
        <taxon>Paenibacillaceae</taxon>
        <taxon>Paenibacillus</taxon>
    </lineage>
</organism>
<feature type="domain" description="Methyl-accepting transducer" evidence="4">
    <location>
        <begin position="203"/>
        <end position="417"/>
    </location>
</feature>
<evidence type="ECO:0000256" key="2">
    <source>
        <dbReference type="ARBA" id="ARBA00029447"/>
    </source>
</evidence>
<dbReference type="AlphaFoldDB" id="A0A383RGM0"/>
<keyword evidence="1 3" id="KW-0807">Transducer</keyword>
<dbReference type="PANTHER" id="PTHR32089:SF112">
    <property type="entry name" value="LYSOZYME-LIKE PROTEIN-RELATED"/>
    <property type="match status" value="1"/>
</dbReference>
<name>A0A383RGM0_PAEAL</name>
<comment type="similarity">
    <text evidence="2">Belongs to the methyl-accepting chemotaxis (MCP) protein family.</text>
</comment>
<dbReference type="GO" id="GO:0004888">
    <property type="term" value="F:transmembrane signaling receptor activity"/>
    <property type="evidence" value="ECO:0007669"/>
    <property type="project" value="InterPro"/>
</dbReference>